<dbReference type="InterPro" id="IPR036388">
    <property type="entry name" value="WH-like_DNA-bd_sf"/>
</dbReference>
<evidence type="ECO:0000313" key="8">
    <source>
        <dbReference type="EMBL" id="MDD9204889.1"/>
    </source>
</evidence>
<sequence length="71" mass="7202">YTAVAHATGSPGAVRAVGTACARNPLPVVVPCHRVVRSDGTMGGYVGGLAAKSTLLALESGPDEDRARVDR</sequence>
<organism evidence="8 9">
    <name type="scientific">Georgenia halotolerans</name>
    <dbReference type="NCBI Taxonomy" id="3028317"/>
    <lineage>
        <taxon>Bacteria</taxon>
        <taxon>Bacillati</taxon>
        <taxon>Actinomycetota</taxon>
        <taxon>Actinomycetes</taxon>
        <taxon>Micrococcales</taxon>
        <taxon>Bogoriellaceae</taxon>
        <taxon>Georgenia</taxon>
    </lineage>
</organism>
<dbReference type="CDD" id="cd06445">
    <property type="entry name" value="ATase"/>
    <property type="match status" value="1"/>
</dbReference>
<dbReference type="Proteomes" id="UP001165561">
    <property type="component" value="Unassembled WGS sequence"/>
</dbReference>
<dbReference type="PROSITE" id="PS00374">
    <property type="entry name" value="MGMT"/>
    <property type="match status" value="1"/>
</dbReference>
<dbReference type="Gene3D" id="1.10.10.10">
    <property type="entry name" value="Winged helix-like DNA-binding domain superfamily/Winged helix DNA-binding domain"/>
    <property type="match status" value="1"/>
</dbReference>
<dbReference type="SUPFAM" id="SSF46767">
    <property type="entry name" value="Methylated DNA-protein cysteine methyltransferase, C-terminal domain"/>
    <property type="match status" value="1"/>
</dbReference>
<evidence type="ECO:0000256" key="4">
    <source>
        <dbReference type="ARBA" id="ARBA00022763"/>
    </source>
</evidence>
<dbReference type="EMBL" id="JARACI010000059">
    <property type="protein sequence ID" value="MDD9204889.1"/>
    <property type="molecule type" value="Genomic_DNA"/>
</dbReference>
<keyword evidence="4" id="KW-0227">DNA damage</keyword>
<keyword evidence="2" id="KW-0489">Methyltransferase</keyword>
<feature type="non-terminal residue" evidence="8">
    <location>
        <position position="1"/>
    </location>
</feature>
<keyword evidence="5" id="KW-0234">DNA repair</keyword>
<dbReference type="Pfam" id="PF01035">
    <property type="entry name" value="DNA_binding_1"/>
    <property type="match status" value="1"/>
</dbReference>
<accession>A0ABT5TS49</accession>
<evidence type="ECO:0000313" key="9">
    <source>
        <dbReference type="Proteomes" id="UP001165561"/>
    </source>
</evidence>
<reference evidence="8" key="1">
    <citation type="submission" date="2023-02" db="EMBL/GenBank/DDBJ databases">
        <title>Georgenia sp.10Sc9-8, isolated from a soil sample collected from the Taklamakan desert.</title>
        <authorList>
            <person name="Liu S."/>
        </authorList>
    </citation>
    <scope>NUCLEOTIDE SEQUENCE</scope>
    <source>
        <strain evidence="8">10Sc9-8</strain>
    </source>
</reference>
<keyword evidence="9" id="KW-1185">Reference proteome</keyword>
<dbReference type="PANTHER" id="PTHR10815">
    <property type="entry name" value="METHYLATED-DNA--PROTEIN-CYSTEINE METHYLTRANSFERASE"/>
    <property type="match status" value="1"/>
</dbReference>
<protein>
    <submittedName>
        <fullName evidence="8">MGMT family protein</fullName>
    </submittedName>
</protein>
<comment type="caution">
    <text evidence="8">The sequence shown here is derived from an EMBL/GenBank/DDBJ whole genome shotgun (WGS) entry which is preliminary data.</text>
</comment>
<dbReference type="InterPro" id="IPR014048">
    <property type="entry name" value="MethylDNA_cys_MeTrfase_DNA-bd"/>
</dbReference>
<dbReference type="InterPro" id="IPR001497">
    <property type="entry name" value="MethylDNA_cys_MeTrfase_AS"/>
</dbReference>
<feature type="domain" description="Methylated-DNA-[protein]-cysteine S-methyltransferase DNA binding" evidence="7">
    <location>
        <begin position="1"/>
        <end position="60"/>
    </location>
</feature>
<evidence type="ECO:0000256" key="3">
    <source>
        <dbReference type="ARBA" id="ARBA00022679"/>
    </source>
</evidence>
<comment type="catalytic activity">
    <reaction evidence="1">
        <text>a 4-O-methyl-thymidine in DNA + L-cysteinyl-[protein] = a thymidine in DNA + S-methyl-L-cysteinyl-[protein]</text>
        <dbReference type="Rhea" id="RHEA:53428"/>
        <dbReference type="Rhea" id="RHEA-COMP:10131"/>
        <dbReference type="Rhea" id="RHEA-COMP:10132"/>
        <dbReference type="Rhea" id="RHEA-COMP:13555"/>
        <dbReference type="Rhea" id="RHEA-COMP:13556"/>
        <dbReference type="ChEBI" id="CHEBI:29950"/>
        <dbReference type="ChEBI" id="CHEBI:82612"/>
        <dbReference type="ChEBI" id="CHEBI:137386"/>
        <dbReference type="ChEBI" id="CHEBI:137387"/>
        <dbReference type="EC" id="2.1.1.63"/>
    </reaction>
</comment>
<evidence type="ECO:0000256" key="5">
    <source>
        <dbReference type="ARBA" id="ARBA00023204"/>
    </source>
</evidence>
<evidence type="ECO:0000256" key="1">
    <source>
        <dbReference type="ARBA" id="ARBA00001286"/>
    </source>
</evidence>
<proteinExistence type="predicted"/>
<keyword evidence="3" id="KW-0808">Transferase</keyword>
<evidence type="ECO:0000256" key="2">
    <source>
        <dbReference type="ARBA" id="ARBA00022603"/>
    </source>
</evidence>
<dbReference type="PANTHER" id="PTHR10815:SF13">
    <property type="entry name" value="METHYLATED-DNA--PROTEIN-CYSTEINE METHYLTRANSFERASE"/>
    <property type="match status" value="1"/>
</dbReference>
<gene>
    <name evidence="8" type="ORF">PU560_00250</name>
</gene>
<name>A0ABT5TS49_9MICO</name>
<comment type="catalytic activity">
    <reaction evidence="6">
        <text>a 6-O-methyl-2'-deoxyguanosine in DNA + L-cysteinyl-[protein] = S-methyl-L-cysteinyl-[protein] + a 2'-deoxyguanosine in DNA</text>
        <dbReference type="Rhea" id="RHEA:24000"/>
        <dbReference type="Rhea" id="RHEA-COMP:10131"/>
        <dbReference type="Rhea" id="RHEA-COMP:10132"/>
        <dbReference type="Rhea" id="RHEA-COMP:11367"/>
        <dbReference type="Rhea" id="RHEA-COMP:11368"/>
        <dbReference type="ChEBI" id="CHEBI:29950"/>
        <dbReference type="ChEBI" id="CHEBI:82612"/>
        <dbReference type="ChEBI" id="CHEBI:85445"/>
        <dbReference type="ChEBI" id="CHEBI:85448"/>
        <dbReference type="EC" id="2.1.1.63"/>
    </reaction>
</comment>
<dbReference type="NCBIfam" id="TIGR00589">
    <property type="entry name" value="ogt"/>
    <property type="match status" value="1"/>
</dbReference>
<evidence type="ECO:0000259" key="7">
    <source>
        <dbReference type="Pfam" id="PF01035"/>
    </source>
</evidence>
<dbReference type="InterPro" id="IPR036217">
    <property type="entry name" value="MethylDNA_cys_MeTrfase_DNAb"/>
</dbReference>
<evidence type="ECO:0000256" key="6">
    <source>
        <dbReference type="ARBA" id="ARBA00049348"/>
    </source>
</evidence>